<dbReference type="InterPro" id="IPR001138">
    <property type="entry name" value="Zn2Cys6_DnaBD"/>
</dbReference>
<keyword evidence="4" id="KW-0238">DNA-binding</keyword>
<keyword evidence="6" id="KW-0539">Nucleus</keyword>
<dbReference type="EMBL" id="JZBS01002350">
    <property type="protein sequence ID" value="KKK19064.1"/>
    <property type="molecule type" value="Genomic_DNA"/>
</dbReference>
<dbReference type="SMART" id="SM00066">
    <property type="entry name" value="GAL4"/>
    <property type="match status" value="1"/>
</dbReference>
<evidence type="ECO:0000256" key="3">
    <source>
        <dbReference type="ARBA" id="ARBA00023015"/>
    </source>
</evidence>
<dbReference type="GO" id="GO:0003677">
    <property type="term" value="F:DNA binding"/>
    <property type="evidence" value="ECO:0007669"/>
    <property type="project" value="UniProtKB-KW"/>
</dbReference>
<dbReference type="AlphaFoldDB" id="A0A0F8UH94"/>
<dbReference type="GO" id="GO:0006351">
    <property type="term" value="P:DNA-templated transcription"/>
    <property type="evidence" value="ECO:0007669"/>
    <property type="project" value="InterPro"/>
</dbReference>
<dbReference type="GO" id="GO:0008270">
    <property type="term" value="F:zinc ion binding"/>
    <property type="evidence" value="ECO:0007669"/>
    <property type="project" value="InterPro"/>
</dbReference>
<evidence type="ECO:0000256" key="1">
    <source>
        <dbReference type="ARBA" id="ARBA00004123"/>
    </source>
</evidence>
<accession>A0A0F8UH94</accession>
<keyword evidence="9" id="KW-1185">Reference proteome</keyword>
<dbReference type="Proteomes" id="UP000034291">
    <property type="component" value="Unassembled WGS sequence"/>
</dbReference>
<dbReference type="InterPro" id="IPR050613">
    <property type="entry name" value="Sec_Metabolite_Reg"/>
</dbReference>
<dbReference type="CDD" id="cd00067">
    <property type="entry name" value="GAL4"/>
    <property type="match status" value="1"/>
</dbReference>
<sequence>MASQGGKRHACSLCARRKVKCDKGDPCSNCHKAQAQCLYEAPNSYRPRKRAADEDLIAQLARYENLMRKHNVDFTPFANTWVPSGLEVKTRAVGSPRPVAVSAGGHRIHSNCDQQERQTVNLDPCLWSILSPELKHPPIQNLQYKDDPSLHPTPPFSCVLSGTHPELYELHPSPQNIYRLWQMFVERVNPLIKIVHVPTLQQRILDASWDLPNVSKPLTAILFAIYTLAVTSISPDYSQSTLGEARDTLLIRYRVATLRALVAADFPTTKDFEVLQALVLFLLTDPESELTSTLSGVALRIGQRIGLHRNDTEVQVSFFEKEMRIRLWWQLFGLDSRVRVISSPGRRPSPWEFGDLRLPLNVNDADLHPDMIECPIEHRGPTEMLFVLMKFELSNWLRSSLTAAEIFQNIIHGPVKHHMWPELEDRAIDELQTIYQAKHFRYLDKRIPLHRSAYAMANLLIARLRFKVHHPRSRTAGDDGKIYLTQEESDTLFDSALLSLEMVDVGTHCNFASYLFTHMTSKPPIDAYIYVLSELRRRYSGDRVALAWRLVENLYDEHPKLISDGDNRFFVALGDLTLEAWEARRQGLVRDEVPQELNANPQFIQLLSDRRKEKAIEGASTPIISDFIMDADLDWEYWSDFLRL</sequence>
<dbReference type="SUPFAM" id="SSF57701">
    <property type="entry name" value="Zn2/Cys6 DNA-binding domain"/>
    <property type="match status" value="1"/>
</dbReference>
<evidence type="ECO:0000256" key="5">
    <source>
        <dbReference type="ARBA" id="ARBA00023163"/>
    </source>
</evidence>
<dbReference type="PANTHER" id="PTHR31001">
    <property type="entry name" value="UNCHARACTERIZED TRANSCRIPTIONAL REGULATORY PROTEIN"/>
    <property type="match status" value="1"/>
</dbReference>
<name>A0A0F8UH94_9EURO</name>
<dbReference type="Gene3D" id="4.10.240.10">
    <property type="entry name" value="Zn(2)-C6 fungal-type DNA-binding domain"/>
    <property type="match status" value="1"/>
</dbReference>
<dbReference type="InterPro" id="IPR007219">
    <property type="entry name" value="XnlR_reg_dom"/>
</dbReference>
<comment type="caution">
    <text evidence="8">The sequence shown here is derived from an EMBL/GenBank/DDBJ whole genome shotgun (WGS) entry which is preliminary data.</text>
</comment>
<keyword evidence="3" id="KW-0805">Transcription regulation</keyword>
<dbReference type="Pfam" id="PF00172">
    <property type="entry name" value="Zn_clus"/>
    <property type="match status" value="1"/>
</dbReference>
<dbReference type="PROSITE" id="PS00463">
    <property type="entry name" value="ZN2_CY6_FUNGAL_1"/>
    <property type="match status" value="1"/>
</dbReference>
<evidence type="ECO:0000256" key="4">
    <source>
        <dbReference type="ARBA" id="ARBA00023125"/>
    </source>
</evidence>
<protein>
    <recommendedName>
        <fullName evidence="7">Zn(2)-C6 fungal-type domain-containing protein</fullName>
    </recommendedName>
</protein>
<evidence type="ECO:0000313" key="8">
    <source>
        <dbReference type="EMBL" id="KKK19064.1"/>
    </source>
</evidence>
<reference evidence="8 9" key="1">
    <citation type="submission" date="2015-02" db="EMBL/GenBank/DDBJ databases">
        <title>Draft Genome Sequences of Two Closely-Related Aflatoxigenic Aspergillus Species Obtained from the Cote d'Ivoire.</title>
        <authorList>
            <person name="Moore G.G."/>
            <person name="Beltz S.B."/>
            <person name="Mack B.M."/>
        </authorList>
    </citation>
    <scope>NUCLEOTIDE SEQUENCE [LARGE SCALE GENOMIC DNA]</scope>
    <source>
        <strain evidence="8 9">SRRC1468</strain>
    </source>
</reference>
<comment type="subcellular location">
    <subcellularLocation>
        <location evidence="1">Nucleus</location>
    </subcellularLocation>
</comment>
<feature type="domain" description="Zn(2)-C6 fungal-type" evidence="7">
    <location>
        <begin position="10"/>
        <end position="39"/>
    </location>
</feature>
<keyword evidence="5" id="KW-0804">Transcription</keyword>
<dbReference type="Pfam" id="PF04082">
    <property type="entry name" value="Fungal_trans"/>
    <property type="match status" value="1"/>
</dbReference>
<proteinExistence type="predicted"/>
<dbReference type="OrthoDB" id="2269373at2759"/>
<dbReference type="PROSITE" id="PS50048">
    <property type="entry name" value="ZN2_CY6_FUNGAL_2"/>
    <property type="match status" value="1"/>
</dbReference>
<evidence type="ECO:0000256" key="2">
    <source>
        <dbReference type="ARBA" id="ARBA00022723"/>
    </source>
</evidence>
<dbReference type="GO" id="GO:0005634">
    <property type="term" value="C:nucleus"/>
    <property type="evidence" value="ECO:0007669"/>
    <property type="project" value="UniProtKB-SubCell"/>
</dbReference>
<dbReference type="GO" id="GO:0000981">
    <property type="term" value="F:DNA-binding transcription factor activity, RNA polymerase II-specific"/>
    <property type="evidence" value="ECO:0007669"/>
    <property type="project" value="InterPro"/>
</dbReference>
<dbReference type="CDD" id="cd12148">
    <property type="entry name" value="fungal_TF_MHR"/>
    <property type="match status" value="1"/>
</dbReference>
<dbReference type="PANTHER" id="PTHR31001:SF85">
    <property type="entry name" value="ZN(II)2CYS6 TRANSCRIPTION FACTOR (EUROFUNG)"/>
    <property type="match status" value="1"/>
</dbReference>
<evidence type="ECO:0000259" key="7">
    <source>
        <dbReference type="PROSITE" id="PS50048"/>
    </source>
</evidence>
<dbReference type="STRING" id="308745.A0A0F8UH94"/>
<dbReference type="InterPro" id="IPR036864">
    <property type="entry name" value="Zn2-C6_fun-type_DNA-bd_sf"/>
</dbReference>
<organism evidence="8 9">
    <name type="scientific">Aspergillus rambellii</name>
    <dbReference type="NCBI Taxonomy" id="308745"/>
    <lineage>
        <taxon>Eukaryota</taxon>
        <taxon>Fungi</taxon>
        <taxon>Dikarya</taxon>
        <taxon>Ascomycota</taxon>
        <taxon>Pezizomycotina</taxon>
        <taxon>Eurotiomycetes</taxon>
        <taxon>Eurotiomycetidae</taxon>
        <taxon>Eurotiales</taxon>
        <taxon>Aspergillaceae</taxon>
        <taxon>Aspergillus</taxon>
        <taxon>Aspergillus subgen. Nidulantes</taxon>
    </lineage>
</organism>
<evidence type="ECO:0000256" key="6">
    <source>
        <dbReference type="ARBA" id="ARBA00023242"/>
    </source>
</evidence>
<keyword evidence="2" id="KW-0479">Metal-binding</keyword>
<gene>
    <name evidence="8" type="ORF">ARAM_006083</name>
</gene>
<evidence type="ECO:0000313" key="9">
    <source>
        <dbReference type="Proteomes" id="UP000034291"/>
    </source>
</evidence>